<dbReference type="PANTHER" id="PTHR21145:SF12">
    <property type="entry name" value="CHORISMATE MUTASE"/>
    <property type="match status" value="1"/>
</dbReference>
<dbReference type="InterPro" id="IPR036263">
    <property type="entry name" value="Chorismate_II_sf"/>
</dbReference>
<dbReference type="GO" id="GO:0008652">
    <property type="term" value="P:amino acid biosynthetic process"/>
    <property type="evidence" value="ECO:0007669"/>
    <property type="project" value="UniProtKB-KW"/>
</dbReference>
<reference evidence="10 11" key="1">
    <citation type="submission" date="2022-07" db="EMBL/GenBank/DDBJ databases">
        <title>Genome-wide signatures of adaptation to extreme environments.</title>
        <authorList>
            <person name="Cho C.H."/>
            <person name="Yoon H.S."/>
        </authorList>
    </citation>
    <scope>NUCLEOTIDE SEQUENCE [LARGE SCALE GENOMIC DNA]</scope>
    <source>
        <strain evidence="10 11">108.79 E11</strain>
    </source>
</reference>
<evidence type="ECO:0000256" key="8">
    <source>
        <dbReference type="SAM" id="MobiDB-lite"/>
    </source>
</evidence>
<dbReference type="SUPFAM" id="SSF48600">
    <property type="entry name" value="Chorismate mutase II"/>
    <property type="match status" value="1"/>
</dbReference>
<protein>
    <recommendedName>
        <fullName evidence="3">chorismate mutase</fullName>
        <ecNumber evidence="3">5.4.99.5</ecNumber>
    </recommendedName>
</protein>
<dbReference type="PANTHER" id="PTHR21145">
    <property type="entry name" value="CHORISMATE MUTASE"/>
    <property type="match status" value="1"/>
</dbReference>
<dbReference type="Pfam" id="PF01817">
    <property type="entry name" value="CM_2"/>
    <property type="match status" value="1"/>
</dbReference>
<dbReference type="Proteomes" id="UP001300502">
    <property type="component" value="Unassembled WGS sequence"/>
</dbReference>
<dbReference type="GO" id="GO:0046417">
    <property type="term" value="P:chorismate metabolic process"/>
    <property type="evidence" value="ECO:0007669"/>
    <property type="project" value="InterPro"/>
</dbReference>
<dbReference type="PROSITE" id="PS51169">
    <property type="entry name" value="CHORISMATE_MUT_3"/>
    <property type="match status" value="1"/>
</dbReference>
<dbReference type="EC" id="5.4.99.5" evidence="3"/>
<proteinExistence type="predicted"/>
<name>A0AAV9I7W2_9RHOD</name>
<evidence type="ECO:0000313" key="11">
    <source>
        <dbReference type="Proteomes" id="UP001300502"/>
    </source>
</evidence>
<comment type="caution">
    <text evidence="10">The sequence shown here is derived from an EMBL/GenBank/DDBJ whole genome shotgun (WGS) entry which is preliminary data.</text>
</comment>
<dbReference type="InterPro" id="IPR008238">
    <property type="entry name" value="Chorismate_mutase_AroQ_euk"/>
</dbReference>
<feature type="domain" description="Chorismate mutase" evidence="9">
    <location>
        <begin position="207"/>
        <end position="313"/>
    </location>
</feature>
<dbReference type="NCBIfam" id="TIGR01802">
    <property type="entry name" value="CM_pl-yst"/>
    <property type="match status" value="1"/>
</dbReference>
<keyword evidence="11" id="KW-1185">Reference proteome</keyword>
<evidence type="ECO:0000256" key="6">
    <source>
        <dbReference type="ARBA" id="ARBA00023141"/>
    </source>
</evidence>
<dbReference type="GO" id="GO:0004106">
    <property type="term" value="F:chorismate mutase activity"/>
    <property type="evidence" value="ECO:0007669"/>
    <property type="project" value="UniProtKB-EC"/>
</dbReference>
<evidence type="ECO:0000256" key="4">
    <source>
        <dbReference type="ARBA" id="ARBA00022490"/>
    </source>
</evidence>
<evidence type="ECO:0000313" key="10">
    <source>
        <dbReference type="EMBL" id="KAK4522680.1"/>
    </source>
</evidence>
<accession>A0AAV9I7W2</accession>
<evidence type="ECO:0000256" key="3">
    <source>
        <dbReference type="ARBA" id="ARBA00012404"/>
    </source>
</evidence>
<evidence type="ECO:0000259" key="9">
    <source>
        <dbReference type="Pfam" id="PF01817"/>
    </source>
</evidence>
<dbReference type="InterPro" id="IPR037039">
    <property type="entry name" value="CM_AroQ_sf_eucaryotic"/>
</dbReference>
<feature type="region of interest" description="Disordered" evidence="8">
    <location>
        <begin position="55"/>
        <end position="78"/>
    </location>
</feature>
<evidence type="ECO:0000256" key="5">
    <source>
        <dbReference type="ARBA" id="ARBA00022605"/>
    </source>
</evidence>
<evidence type="ECO:0000256" key="1">
    <source>
        <dbReference type="ARBA" id="ARBA00004496"/>
    </source>
</evidence>
<keyword evidence="5" id="KW-0028">Amino-acid biosynthesis</keyword>
<dbReference type="InterPro" id="IPR002701">
    <property type="entry name" value="CM_II_prokaryot"/>
</dbReference>
<dbReference type="GO" id="GO:0009073">
    <property type="term" value="P:aromatic amino acid family biosynthetic process"/>
    <property type="evidence" value="ECO:0007669"/>
    <property type="project" value="UniProtKB-KW"/>
</dbReference>
<gene>
    <name evidence="10" type="ORF">GAYE_PCTG14G0570</name>
</gene>
<dbReference type="EMBL" id="JANCYU010000007">
    <property type="protein sequence ID" value="KAK4522680.1"/>
    <property type="molecule type" value="Genomic_DNA"/>
</dbReference>
<comment type="pathway">
    <text evidence="2">Metabolic intermediate biosynthesis; prephenate biosynthesis; prephenate from chorismate: step 1/1.</text>
</comment>
<sequence length="330" mass="37980">MPWIMSFVNTRLFFPVCWETTRNYRSRRRNSTKIKSCSTLVTQCCESTNMNELSTRTRVSRRRSSSPDYHGIPNPPPGERLKLEDLRERLIRQEESIIFALVERAQFMTNDVIYRPGGIEIPGFQGSFTEFLLCELEKGYALVRRYTSPDEQAFFPDILPDPILPPLAYPKTIVPNTININSKIYDAYVKDIVPVICEKGDDQNYGSSAMYDVACLQAISKRIHYGKFIAEAKFGENPSEYSKHIKKGDTDALYELLTDVQVEKRLERRVINKASAYGRDIDDSGALDTYKVEPQVIAELYRKHIIPLTKQVEVLYLLQRLESGYLGHDI</sequence>
<keyword evidence="6" id="KW-0057">Aromatic amino acid biosynthesis</keyword>
<evidence type="ECO:0000256" key="7">
    <source>
        <dbReference type="ARBA" id="ARBA00023235"/>
    </source>
</evidence>
<keyword evidence="4" id="KW-0963">Cytoplasm</keyword>
<evidence type="ECO:0000256" key="2">
    <source>
        <dbReference type="ARBA" id="ARBA00004817"/>
    </source>
</evidence>
<dbReference type="Gene3D" id="1.10.590.10">
    <property type="entry name" value="Chorismate mutase, AroQ class superfamily, eukaryotic"/>
    <property type="match status" value="1"/>
</dbReference>
<keyword evidence="7" id="KW-0413">Isomerase</keyword>
<dbReference type="AlphaFoldDB" id="A0AAV9I7W2"/>
<organism evidence="10 11">
    <name type="scientific">Galdieria yellowstonensis</name>
    <dbReference type="NCBI Taxonomy" id="3028027"/>
    <lineage>
        <taxon>Eukaryota</taxon>
        <taxon>Rhodophyta</taxon>
        <taxon>Bangiophyceae</taxon>
        <taxon>Galdieriales</taxon>
        <taxon>Galdieriaceae</taxon>
        <taxon>Galdieria</taxon>
    </lineage>
</organism>
<dbReference type="GO" id="GO:0005737">
    <property type="term" value="C:cytoplasm"/>
    <property type="evidence" value="ECO:0007669"/>
    <property type="project" value="UniProtKB-SubCell"/>
</dbReference>
<comment type="subcellular location">
    <subcellularLocation>
        <location evidence="1">Cytoplasm</location>
    </subcellularLocation>
</comment>